<dbReference type="Pfam" id="PF24681">
    <property type="entry name" value="Kelch_KLHDC2_KLHL20_DRC7"/>
    <property type="match status" value="2"/>
</dbReference>
<keyword evidence="5 6" id="KW-0720">Serine protease</keyword>
<dbReference type="NCBIfam" id="TIGR01643">
    <property type="entry name" value="YD_repeat_2x"/>
    <property type="match status" value="4"/>
</dbReference>
<feature type="compositionally biased region" description="Low complexity" evidence="7">
    <location>
        <begin position="3109"/>
        <end position="3127"/>
    </location>
</feature>
<feature type="active site" description="Charge relay system" evidence="6">
    <location>
        <position position="255"/>
    </location>
</feature>
<dbReference type="GO" id="GO:0004252">
    <property type="term" value="F:serine-type endopeptidase activity"/>
    <property type="evidence" value="ECO:0007669"/>
    <property type="project" value="UniProtKB-UniRule"/>
</dbReference>
<evidence type="ECO:0000256" key="5">
    <source>
        <dbReference type="ARBA" id="ARBA00022825"/>
    </source>
</evidence>
<evidence type="ECO:0000256" key="7">
    <source>
        <dbReference type="SAM" id="MobiDB-lite"/>
    </source>
</evidence>
<keyword evidence="8" id="KW-0732">Signal</keyword>
<keyword evidence="12" id="KW-1185">Reference proteome</keyword>
<dbReference type="PROSITE" id="PS00137">
    <property type="entry name" value="SUBTILASE_HIS"/>
    <property type="match status" value="1"/>
</dbReference>
<reference evidence="11 12" key="1">
    <citation type="submission" date="2018-07" db="EMBL/GenBank/DDBJ databases">
        <title>Genomic Encyclopedia of Type Strains, Phase IV (KMG-IV): sequencing the most valuable type-strain genomes for metagenomic binning, comparative biology and taxonomic classification.</title>
        <authorList>
            <person name="Goeker M."/>
        </authorList>
    </citation>
    <scope>NUCLEOTIDE SEQUENCE [LARGE SCALE GENOMIC DNA]</scope>
    <source>
        <strain evidence="11 12">DSM 27016</strain>
    </source>
</reference>
<evidence type="ECO:0000256" key="4">
    <source>
        <dbReference type="ARBA" id="ARBA00022801"/>
    </source>
</evidence>
<dbReference type="GO" id="GO:0006508">
    <property type="term" value="P:proteolysis"/>
    <property type="evidence" value="ECO:0007669"/>
    <property type="project" value="UniProtKB-KW"/>
</dbReference>
<dbReference type="InterPro" id="IPR015915">
    <property type="entry name" value="Kelch-typ_b-propeller"/>
</dbReference>
<dbReference type="Pfam" id="PF25023">
    <property type="entry name" value="TEN_YD-shell"/>
    <property type="match status" value="2"/>
</dbReference>
<evidence type="ECO:0000256" key="6">
    <source>
        <dbReference type="PROSITE-ProRule" id="PRU01240"/>
    </source>
</evidence>
<dbReference type="GO" id="GO:0009253">
    <property type="term" value="P:peptidoglycan catabolic process"/>
    <property type="evidence" value="ECO:0007669"/>
    <property type="project" value="InterPro"/>
</dbReference>
<dbReference type="PANTHER" id="PTHR45632:SF17">
    <property type="entry name" value="KELCH-LIKE PROTEIN 31"/>
    <property type="match status" value="1"/>
</dbReference>
<dbReference type="Pfam" id="PF00082">
    <property type="entry name" value="Peptidase_S8"/>
    <property type="match status" value="1"/>
</dbReference>
<protein>
    <submittedName>
        <fullName evidence="11">RHS repeat-associated protein</fullName>
    </submittedName>
</protein>
<dbReference type="OrthoDB" id="9771173at2"/>
<dbReference type="Pfam" id="PF01344">
    <property type="entry name" value="Kelch_1"/>
    <property type="match status" value="4"/>
</dbReference>
<dbReference type="PROSITE" id="PS00136">
    <property type="entry name" value="SUBTILASE_ASP"/>
    <property type="match status" value="1"/>
</dbReference>
<comment type="caution">
    <text evidence="11">The sequence shown here is derived from an EMBL/GenBank/DDBJ whole genome shotgun (WGS) entry which is preliminary data.</text>
</comment>
<sequence length="3372" mass="373300">MKIKSFLNKAILITLIACLFFVPRYIQAADGTMLKAGVGKNGGISYSERKTDRFIIKYKNEKNRATEARNTKNGIMAANMPELKNYDVVTTKTRMKSSELLAEIENKSTYGIEYIQPDFEMTISSEDPQYTNQWGMYSKYSAIPDVNTLPDDEKIRQFILEDAKSMGLPSIRIDANVPAAWEKADGSGVMVAVLDTGIDITHEDISGNISVNVAEIPGNGIDDDGNGYIDDVSGWNFCDNNNTVHSKETECDEWHGSHVAGIIAASKDNGKGIAGVAPAAKVLPLKVFKGGRAYTSDIIAAIQYAGKMGAKVVNCSWGSTEYNQALKDAIEHSDMLFVCAAGNSHTDIDNNPVYPAAFDCKNIITAASIDKNGVLSGFSNYGKASVDIAAPGNEIISTLPGNAYGKSSGSSMAAAFVSGEAALLSDMLKGISIADLKNRIINSSDRLSSLTDKLGGGGKLNCGNAVSGINKDEIVQIAFSDNDPCDSSSQPEQGYELLATDSWAGKASMPTARHNFGSAETGGFIYAIGGNKSTYLNTVEEYDPVLNNWKTKAAMPTVRECLSVVAAYGKIYAIGGYNGNYLNTVEEYDPASDKWIAKAGMNTARQSAGACVVNGKIYVIGGYNGNYLNTVEEYNPLTNSWRTLASMSAPRSQLGVAAVNGKVYAVGGYYLNQYLNTVQEYDPSTNVWAGKRAMPTARGSFGVSVVNSKIYAVGGICGSGCLNNAEEYNPALDTWIAKTPMQIGKCNISTTSVNGRIYIMGGYNAGSLSSTEEYTPASDVWVTKAPMPTARGFAGVAAIDGRIYVAGGTYEGSSALEYKAINTFEEYDTEKNTWSVKPSMPTPRFGVGGASAYGEFYAIGGWNWDINGNLDINSISKDTVEAYNPATGRWVSKASMGSQRFAPGVVELDGKIYAIGGAGQKSAEVYNPLTNRWTPIADMSEARYGLAVAAVNGKIYVMGGYDYIFDKNLSDTVEEYNPSTNTWTKKASMPTKRNYMGAVAVNGKIYIIGGNSGKYINNVDIYDPATDRWTTGTGMSVGRMRLGTVMVNGRIYAIGGYNGSYLSTVEEYSAEYDRYIMQTHFGEDGTNPASGNFSRSYTDMSMDVPGFKLNIGRTYNSRNDKSGPLGKGWTFSFEGNIKDDPNDSTLKVVTLPDGSVQTFKKSKDAGSNDIFTAKDSRSRLELKAGGSYVLTTKDQYSYTFINGWLTLMQDKFGNTVSISVDSNGKISKITDIAERSITVDYSGTSFIRFVKDVSGGRTVEYQYENNQLVRAIDPAGNITRYSYDSSGYMNGVKDHNSNRIEDLVYNHSAGDNQHKVSRITDAYGNIFKYAYDNANKEASITDSNGRQTVQHYDSYMYTSSSRDAEGKEEITEYNLDINGGNRFGEERAVTDRNGNKTAYDRDGRGNITKITNPDGSTIEYTYDAKNNVISEKNEQNKYTFYIYDAGMVYLLKKIEPLNGTDLYYQGCDESKFAITGYTYYTSQECQSNGYKAKGLLKENKSPEGKITAYTYYSNGCLKTEKDAQGKTTVHNYNSIGWETSTISPMKFKTEYFYDNNGRLEKTVANDGDGSAKPITTSSVTRTTYNIMGRKTQEVSPNLYDPAKDSLTSHTYTGNHGYRYVYNADYTLKRVTDPENNVTEYLTYDMYGNVLKEKKPNGAVYEYAYDALNRIKKVYFRENASASSTLLEEYSYDIVNGTTLQNGAILKNTRKTRTVYLNDKEAAVTKYIYDYAGRLINQQNADGTSSSIEYYLDGRVKSTTDESLNKTYYKYGTYDSANNFRYDEKWALIEKSGSDALYTYSAVVYDKTGRIKSEKTGKQKVSLWNAPSDFVTKTYEYYGNDKVYSITFNDGRKTQYQYDDDGNVSREEVYTDSTNKRTTLYENNQFGLPCKKKVYVKLGDIYDCDFSSTFEILPTTELAYDKNGNLKSVKTPEFVTTIYEYDNMDRRTSTSQSGYDEYMNAAVISASTLYNWEGKPIEATDTKGNKTFYHYNARGFLEKVEETAAVNGADARLYTLYGYDNAGRKIYEVSPKNYFPGQSVQSMDRTEYTYDLMGRIKTQNEVFREKTVDPGDNSKWITSWVTITSKAYKYDSMGNIVKELDSLGYEAGTGTTADQKINTGYGTVYTYNCQGKVQTVLDPVSKDRGLAYSTKYEYDGMGRKVYEISAKGSGSGTYYSSTGYEYDDAGNVTEVRTKKNINDTGSSGQLVQVYTYDLMGNLLTRKDGNSNVTTFEYNAMGKLRKVIYPGDASIPSDIVIYQYDLVGNLKKQQNSLDTVDLYTYDNQGRVLSHTQKKKDSSQTITTSIRYDKNGNKRFETDGNGVKRENTYDQADRLISTKITVTGERNRKTQKVTSYEYDANGNATVTTDWRGNRYTSEYDPINRLIEKSGPYGVIQKLEYNHNSSQKISYDALYNITAFEYDKDNRLINTIDPEGHISLQSYDNAGNIGTRTDGRGNKTTYAYDEFNRLEKVTDATGQETSYSYDLNGNMLTQTDAKGNTIAFEYNVRNKAVKRIDAGGRTGEPGSYTYDSAKVEKYTYYADGSLYTKEDRNGKMTAYEYDCHGRMLSQSVNGEAITYTYDRNGNQLEITDSAGKTTRTYDEQGRVRTKAVPNIGTIEFRYDIIADMDPGCWAETSIDPKGNTITKIYDSEGRLWKVASEGKETIYSYYGNGSKKGVEYSSGAREEYTYYKDGMLAALKNYVMQNGSEKLIDSYAYEYDAARNQISKDEYINGSAKGTTVYEYDSLNRLKSVTEPGSSRTTVYTYDAAGNRQTEKVTENDGTVSTQYNYNPQNRLDSTVTGYGGGIEETVRYSYDNNGNMTYKGVETTKPYDETGEEKIEVYAGEEDKTDTDIAFYMYDDWNQLVEISAGGQTSKYLYNGEGLRVGKEIGGKTTRYLYEYDNIILEVDGEGNQTGRNVYGTNLLMREVEGETLFYLYNGHGDVTSLVDTAGRAKVSYYYDAFGNILEQSGSASNSITYAGYQYDDETGLYYLRSRMYDPVTARFMQEDTYMGQASDPLSLNLYTYCHNEPIMYVDPTGHKEELDKMIKSSATKTAIDKATKAYEQAKAKNDKAGMAKAHDDAQKARSEYAKTSKDAHYIEAKYGTSALASYLGSGSSGKSSTQGTGKDSSPAPNKGNDALKQQIKTGMDKQLNNIASTQGTGKSGTSQGTGKSGTSQGTGNPKLGFDSLSNYKTRDQWGANPVNEKVGVERIKNPNQYFDSVVIHHTERATDEEIKHLQKYFQDDRKYPDIGYHYIIGGGGTIYEGMPINLKGWHVEKNNTGKIGVVLTGNFNDGSGISGNVKDAINWLKGEGHTEPSKEQIESLKQLIKVLDSQYGIDKVGGHKDFALSTSPSECPGNIAYPILEKEGIIKLGK</sequence>
<dbReference type="InterPro" id="IPR023827">
    <property type="entry name" value="Peptidase_S8_Asp-AS"/>
</dbReference>
<dbReference type="PANTHER" id="PTHR45632">
    <property type="entry name" value="LD33804P"/>
    <property type="match status" value="1"/>
</dbReference>
<feature type="compositionally biased region" description="Low complexity" evidence="7">
    <location>
        <begin position="3154"/>
        <end position="3177"/>
    </location>
</feature>
<evidence type="ECO:0000313" key="11">
    <source>
        <dbReference type="EMBL" id="RCX08180.1"/>
    </source>
</evidence>
<feature type="domain" description="Peptidoglycan recognition protein family" evidence="10">
    <location>
        <begin position="3187"/>
        <end position="3326"/>
    </location>
</feature>
<dbReference type="SUPFAM" id="SSF117281">
    <property type="entry name" value="Kelch motif"/>
    <property type="match status" value="3"/>
</dbReference>
<dbReference type="InterPro" id="IPR006530">
    <property type="entry name" value="YD"/>
</dbReference>
<comment type="similarity">
    <text evidence="1 6">Belongs to the peptidase S8 family.</text>
</comment>
<name>A0A369AFR0_9FIRM</name>
<dbReference type="GO" id="GO:0008270">
    <property type="term" value="F:zinc ion binding"/>
    <property type="evidence" value="ECO:0007669"/>
    <property type="project" value="InterPro"/>
</dbReference>
<evidence type="ECO:0000259" key="9">
    <source>
        <dbReference type="SMART" id="SM00644"/>
    </source>
</evidence>
<accession>A0A369AFR0</accession>
<feature type="region of interest" description="Disordered" evidence="7">
    <location>
        <begin position="3152"/>
        <end position="3194"/>
    </location>
</feature>
<dbReference type="Pfam" id="PF01510">
    <property type="entry name" value="Amidase_2"/>
    <property type="match status" value="1"/>
</dbReference>
<dbReference type="InterPro" id="IPR006619">
    <property type="entry name" value="PGRP_domain_met/bac"/>
</dbReference>
<dbReference type="InterPro" id="IPR045351">
    <property type="entry name" value="DUF6531"/>
</dbReference>
<dbReference type="InterPro" id="IPR006652">
    <property type="entry name" value="Kelch_1"/>
</dbReference>
<organism evidence="11 12">
    <name type="scientific">Anaerobacterium chartisolvens</name>
    <dbReference type="NCBI Taxonomy" id="1297424"/>
    <lineage>
        <taxon>Bacteria</taxon>
        <taxon>Bacillati</taxon>
        <taxon>Bacillota</taxon>
        <taxon>Clostridia</taxon>
        <taxon>Eubacteriales</taxon>
        <taxon>Oscillospiraceae</taxon>
        <taxon>Anaerobacterium</taxon>
    </lineage>
</organism>
<feature type="region of interest" description="Disordered" evidence="7">
    <location>
        <begin position="3109"/>
        <end position="3136"/>
    </location>
</feature>
<feature type="active site" description="Charge relay system" evidence="6">
    <location>
        <position position="411"/>
    </location>
</feature>
<dbReference type="SMART" id="SM00612">
    <property type="entry name" value="Kelch"/>
    <property type="match status" value="12"/>
</dbReference>
<dbReference type="Pfam" id="PF05593">
    <property type="entry name" value="RHS_repeat"/>
    <property type="match status" value="3"/>
</dbReference>
<dbReference type="InterPro" id="IPR015500">
    <property type="entry name" value="Peptidase_S8_subtilisin-rel"/>
</dbReference>
<feature type="region of interest" description="Disordered" evidence="7">
    <location>
        <begin position="3064"/>
        <end position="3088"/>
    </location>
</feature>
<dbReference type="Gene3D" id="2.180.10.10">
    <property type="entry name" value="RHS repeat-associated core"/>
    <property type="match status" value="7"/>
</dbReference>
<evidence type="ECO:0000256" key="3">
    <source>
        <dbReference type="ARBA" id="ARBA00022737"/>
    </source>
</evidence>
<dbReference type="InterPro" id="IPR022385">
    <property type="entry name" value="Rhs_assc_core"/>
</dbReference>
<dbReference type="EMBL" id="QPJT01000044">
    <property type="protein sequence ID" value="RCX08180.1"/>
    <property type="molecule type" value="Genomic_DNA"/>
</dbReference>
<dbReference type="InterPro" id="IPR034204">
    <property type="entry name" value="PfSUB1-like_cat_dom"/>
</dbReference>
<dbReference type="InterPro" id="IPR002502">
    <property type="entry name" value="Amidase_domain"/>
</dbReference>
<feature type="chain" id="PRO_5016811228" evidence="8">
    <location>
        <begin position="29"/>
        <end position="3372"/>
    </location>
</feature>
<dbReference type="SUPFAM" id="SSF52743">
    <property type="entry name" value="Subtilisin-like"/>
    <property type="match status" value="1"/>
</dbReference>
<dbReference type="PRINTS" id="PR00723">
    <property type="entry name" value="SUBTILISIN"/>
</dbReference>
<dbReference type="CDD" id="cd07473">
    <property type="entry name" value="Peptidases_S8_Subtilisin_like"/>
    <property type="match status" value="1"/>
</dbReference>
<dbReference type="InterPro" id="IPR056823">
    <property type="entry name" value="TEN-like_YD-shell"/>
</dbReference>
<dbReference type="Gene3D" id="2.120.10.80">
    <property type="entry name" value="Kelch-type beta propeller"/>
    <property type="match status" value="3"/>
</dbReference>
<dbReference type="GO" id="GO:0008745">
    <property type="term" value="F:N-acetylmuramoyl-L-alanine amidase activity"/>
    <property type="evidence" value="ECO:0007669"/>
    <property type="project" value="InterPro"/>
</dbReference>
<dbReference type="InterPro" id="IPR022398">
    <property type="entry name" value="Peptidase_S8_His-AS"/>
</dbReference>
<proteinExistence type="inferred from homology"/>
<evidence type="ECO:0000313" key="12">
    <source>
        <dbReference type="Proteomes" id="UP000253034"/>
    </source>
</evidence>
<gene>
    <name evidence="11" type="ORF">DFR58_1448</name>
</gene>
<dbReference type="NCBIfam" id="TIGR03696">
    <property type="entry name" value="Rhs_assc_core"/>
    <property type="match status" value="1"/>
</dbReference>
<feature type="active site" description="Charge relay system" evidence="6">
    <location>
        <position position="195"/>
    </location>
</feature>
<keyword evidence="4 6" id="KW-0378">Hydrolase</keyword>
<dbReference type="Proteomes" id="UP000253034">
    <property type="component" value="Unassembled WGS sequence"/>
</dbReference>
<dbReference type="SMART" id="SM00701">
    <property type="entry name" value="PGRP"/>
    <property type="match status" value="1"/>
</dbReference>
<dbReference type="InterPro" id="IPR036505">
    <property type="entry name" value="Amidase/PGRP_sf"/>
</dbReference>
<dbReference type="SMART" id="SM00644">
    <property type="entry name" value="Ami_2"/>
    <property type="match status" value="1"/>
</dbReference>
<dbReference type="Gene3D" id="3.40.80.10">
    <property type="entry name" value="Peptidoglycan recognition protein-like"/>
    <property type="match status" value="1"/>
</dbReference>
<evidence type="ECO:0000259" key="10">
    <source>
        <dbReference type="SMART" id="SM00701"/>
    </source>
</evidence>
<dbReference type="SUPFAM" id="SSF55846">
    <property type="entry name" value="N-acetylmuramoyl-L-alanine amidase-like"/>
    <property type="match status" value="1"/>
</dbReference>
<dbReference type="InterPro" id="IPR000209">
    <property type="entry name" value="Peptidase_S8/S53_dom"/>
</dbReference>
<dbReference type="InterPro" id="IPR036852">
    <property type="entry name" value="Peptidase_S8/S53_dom_sf"/>
</dbReference>
<feature type="signal peptide" evidence="8">
    <location>
        <begin position="1"/>
        <end position="28"/>
    </location>
</feature>
<evidence type="ECO:0000256" key="8">
    <source>
        <dbReference type="SAM" id="SignalP"/>
    </source>
</evidence>
<evidence type="ECO:0000256" key="1">
    <source>
        <dbReference type="ARBA" id="ARBA00011073"/>
    </source>
</evidence>
<keyword evidence="3" id="KW-0677">Repeat</keyword>
<dbReference type="CDD" id="cd06583">
    <property type="entry name" value="PGRP"/>
    <property type="match status" value="1"/>
</dbReference>
<dbReference type="RefSeq" id="WP_114300246.1">
    <property type="nucleotide sequence ID" value="NZ_QPJT01000044.1"/>
</dbReference>
<feature type="domain" description="N-acetylmuramoyl-L-alanine amidase" evidence="9">
    <location>
        <begin position="3206"/>
        <end position="3355"/>
    </location>
</feature>
<evidence type="ECO:0000256" key="2">
    <source>
        <dbReference type="ARBA" id="ARBA00022670"/>
    </source>
</evidence>
<keyword evidence="2 6" id="KW-0645">Protease</keyword>
<dbReference type="Gene3D" id="3.40.50.200">
    <property type="entry name" value="Peptidase S8/S53 domain"/>
    <property type="match status" value="1"/>
</dbReference>
<dbReference type="PROSITE" id="PS51892">
    <property type="entry name" value="SUBTILASE"/>
    <property type="match status" value="1"/>
</dbReference>
<dbReference type="Pfam" id="PF20148">
    <property type="entry name" value="DUF6531"/>
    <property type="match status" value="1"/>
</dbReference>
<dbReference type="InterPro" id="IPR031325">
    <property type="entry name" value="RHS_repeat"/>
</dbReference>